<keyword evidence="2" id="KW-0808">Transferase</keyword>
<dbReference type="Pfam" id="PF01555">
    <property type="entry name" value="N6_N4_Mtase"/>
    <property type="match status" value="1"/>
</dbReference>
<feature type="domain" description="DNA methylase N-4/N-6" evidence="3">
    <location>
        <begin position="23"/>
        <end position="235"/>
    </location>
</feature>
<dbReference type="InterPro" id="IPR001091">
    <property type="entry name" value="RM_Methyltransferase"/>
</dbReference>
<dbReference type="SUPFAM" id="SSF53335">
    <property type="entry name" value="S-adenosyl-L-methionine-dependent methyltransferases"/>
    <property type="match status" value="1"/>
</dbReference>
<dbReference type="GO" id="GO:0003677">
    <property type="term" value="F:DNA binding"/>
    <property type="evidence" value="ECO:0007669"/>
    <property type="project" value="InterPro"/>
</dbReference>
<sequence length="247" mass="28705">MELDNIYFGDCINLMRDIPDKSIDLCVTDAPYLHNKSPLSPTYDGSEWNQKSSFGKSELYKYGGDMMGGMSCFGEEEIDKFLNALKPKMKIMNAYMFCSEEQVPYYCNWANKNSLMFTILVWEKPLSIINKNRFSQNLEYIVRVYDYGTALNRLNNNLYYNRVKKEKPINGKSKNHPTEKPVSIMQEFVELSSNEGDVVLDAFCGSGTLAIACINTNRHFICFEKNKKFFDIAKKRVKERKQQQTIW</sequence>
<dbReference type="GO" id="GO:0008170">
    <property type="term" value="F:N-methyltransferase activity"/>
    <property type="evidence" value="ECO:0007669"/>
    <property type="project" value="InterPro"/>
</dbReference>
<dbReference type="PRINTS" id="PR00508">
    <property type="entry name" value="S21N4MTFRASE"/>
</dbReference>
<evidence type="ECO:0000256" key="1">
    <source>
        <dbReference type="ARBA" id="ARBA00022603"/>
    </source>
</evidence>
<organism evidence="4">
    <name type="scientific">Siphoviridae sp. ctKwY15</name>
    <dbReference type="NCBI Taxonomy" id="2827843"/>
    <lineage>
        <taxon>Viruses</taxon>
        <taxon>Duplodnaviria</taxon>
        <taxon>Heunggongvirae</taxon>
        <taxon>Uroviricota</taxon>
        <taxon>Caudoviricetes</taxon>
    </lineage>
</organism>
<proteinExistence type="predicted"/>
<dbReference type="InterPro" id="IPR029063">
    <property type="entry name" value="SAM-dependent_MTases_sf"/>
</dbReference>
<evidence type="ECO:0000256" key="2">
    <source>
        <dbReference type="ARBA" id="ARBA00022679"/>
    </source>
</evidence>
<dbReference type="Gene3D" id="3.40.50.150">
    <property type="entry name" value="Vaccinia Virus protein VP39"/>
    <property type="match status" value="1"/>
</dbReference>
<evidence type="ECO:0000313" key="4">
    <source>
        <dbReference type="EMBL" id="DAF54400.1"/>
    </source>
</evidence>
<keyword evidence="1 4" id="KW-0489">Methyltransferase</keyword>
<accession>A0A8S5STW6</accession>
<reference evidence="4" key="1">
    <citation type="journal article" date="2021" name="Proc. Natl. Acad. Sci. U.S.A.">
        <title>A Catalog of Tens of Thousands of Viruses from Human Metagenomes Reveals Hidden Associations with Chronic Diseases.</title>
        <authorList>
            <person name="Tisza M.J."/>
            <person name="Buck C.B."/>
        </authorList>
    </citation>
    <scope>NUCLEOTIDE SEQUENCE</scope>
    <source>
        <strain evidence="4">CtKwY15</strain>
    </source>
</reference>
<protein>
    <submittedName>
        <fullName evidence="4">Adenine-specific methyltransferase</fullName>
    </submittedName>
</protein>
<dbReference type="InterPro" id="IPR002941">
    <property type="entry name" value="DNA_methylase_N4/N6"/>
</dbReference>
<evidence type="ECO:0000259" key="3">
    <source>
        <dbReference type="Pfam" id="PF01555"/>
    </source>
</evidence>
<dbReference type="GO" id="GO:0032259">
    <property type="term" value="P:methylation"/>
    <property type="evidence" value="ECO:0007669"/>
    <property type="project" value="UniProtKB-KW"/>
</dbReference>
<name>A0A8S5STW6_9CAUD</name>
<dbReference type="EMBL" id="BK032679">
    <property type="protein sequence ID" value="DAF54400.1"/>
    <property type="molecule type" value="Genomic_DNA"/>
</dbReference>